<evidence type="ECO:0000256" key="4">
    <source>
        <dbReference type="ARBA" id="ARBA00022989"/>
    </source>
</evidence>
<keyword evidence="2 8" id="KW-0812">Transmembrane</keyword>
<keyword evidence="6 8" id="KW-0472">Membrane</keyword>
<feature type="transmembrane region" description="Helical" evidence="9">
    <location>
        <begin position="67"/>
        <end position="91"/>
    </location>
</feature>
<gene>
    <name evidence="12" type="ORF">BPAA_542</name>
</gene>
<dbReference type="STRING" id="1229512.BPAA_542"/>
<dbReference type="Pfam" id="PF03471">
    <property type="entry name" value="CorC_HlyC"/>
    <property type="match status" value="1"/>
</dbReference>
<dbReference type="Proteomes" id="UP000011815">
    <property type="component" value="Chromosome"/>
</dbReference>
<name>M4ZTI1_9FLAO</name>
<keyword evidence="3" id="KW-0677">Repeat</keyword>
<dbReference type="AlphaFoldDB" id="M4ZTI1"/>
<evidence type="ECO:0000256" key="2">
    <source>
        <dbReference type="ARBA" id="ARBA00022692"/>
    </source>
</evidence>
<evidence type="ECO:0000259" key="11">
    <source>
        <dbReference type="PROSITE" id="PS51846"/>
    </source>
</evidence>
<dbReference type="InterPro" id="IPR036318">
    <property type="entry name" value="FAD-bd_PCMH-like_sf"/>
</dbReference>
<evidence type="ECO:0000256" key="7">
    <source>
        <dbReference type="PROSITE-ProRule" id="PRU00703"/>
    </source>
</evidence>
<evidence type="ECO:0000256" key="8">
    <source>
        <dbReference type="PROSITE-ProRule" id="PRU01193"/>
    </source>
</evidence>
<dbReference type="Pfam" id="PF01595">
    <property type="entry name" value="CNNM"/>
    <property type="match status" value="1"/>
</dbReference>
<dbReference type="KEGG" id="blp:BPAA_542"/>
<dbReference type="InterPro" id="IPR002550">
    <property type="entry name" value="CNNM"/>
</dbReference>
<comment type="subcellular location">
    <subcellularLocation>
        <location evidence="1">Membrane</location>
        <topology evidence="1">Multi-pass membrane protein</topology>
    </subcellularLocation>
</comment>
<dbReference type="PANTHER" id="PTHR22777:SF17">
    <property type="entry name" value="UPF0053 PROTEIN SLL0260"/>
    <property type="match status" value="1"/>
</dbReference>
<feature type="transmembrane region" description="Helical" evidence="9">
    <location>
        <begin position="103"/>
        <end position="124"/>
    </location>
</feature>
<dbReference type="EMBL" id="AP012548">
    <property type="protein sequence ID" value="BAM99811.1"/>
    <property type="molecule type" value="Genomic_DNA"/>
</dbReference>
<evidence type="ECO:0000256" key="6">
    <source>
        <dbReference type="ARBA" id="ARBA00023136"/>
    </source>
</evidence>
<evidence type="ECO:0000259" key="10">
    <source>
        <dbReference type="PROSITE" id="PS51371"/>
    </source>
</evidence>
<keyword evidence="5 7" id="KW-0129">CBS domain</keyword>
<dbReference type="Pfam" id="PF00571">
    <property type="entry name" value="CBS"/>
    <property type="match status" value="1"/>
</dbReference>
<dbReference type="HOGENOM" id="CLU_015237_4_1_10"/>
<dbReference type="InterPro" id="IPR005170">
    <property type="entry name" value="Transptr-assoc_dom"/>
</dbReference>
<dbReference type="GO" id="GO:0050660">
    <property type="term" value="F:flavin adenine dinucleotide binding"/>
    <property type="evidence" value="ECO:0007669"/>
    <property type="project" value="InterPro"/>
</dbReference>
<dbReference type="CDD" id="cd04590">
    <property type="entry name" value="CBS_pair_CorC_HlyC_assoc"/>
    <property type="match status" value="1"/>
</dbReference>
<evidence type="ECO:0000256" key="5">
    <source>
        <dbReference type="ARBA" id="ARBA00023122"/>
    </source>
</evidence>
<dbReference type="PROSITE" id="PS51371">
    <property type="entry name" value="CBS"/>
    <property type="match status" value="1"/>
</dbReference>
<dbReference type="eggNOG" id="COG1253">
    <property type="taxonomic scope" value="Bacteria"/>
</dbReference>
<evidence type="ECO:0000256" key="3">
    <source>
        <dbReference type="ARBA" id="ARBA00022737"/>
    </source>
</evidence>
<dbReference type="SMART" id="SM01091">
    <property type="entry name" value="CorC_HlyC"/>
    <property type="match status" value="1"/>
</dbReference>
<dbReference type="InterPro" id="IPR044751">
    <property type="entry name" value="Ion_transp-like_CBS"/>
</dbReference>
<feature type="domain" description="CNNM transmembrane" evidence="11">
    <location>
        <begin position="5"/>
        <end position="206"/>
    </location>
</feature>
<dbReference type="PROSITE" id="PS51846">
    <property type="entry name" value="CNNM"/>
    <property type="match status" value="1"/>
</dbReference>
<sequence>MGLFLLNNIIFHISIVFITILLSAFFSGMEMALISSSLFQIELEKENRKGSFHSKLLAKSINNSKKFITTMLIGNTISLVIYGIYMGKLFLYLFPKEFFDNSLWMILLETVFSATIILIIGEFIPKIIFSMYSNELLSLLIIPAYVIYKIFSPITNFIICISNVFLKILGEEENDKKKIFDKEDLICFLSENIERNVKEKEIVESEIEIFHKALDFYEKKARECMVPRKEIVSYNLVFSSIDSIRNIFTESGLSKIVIYKNNIDNIIGYIHYLELLKKPKNIESIIRSVELVYVTTPVKEIMDLLIKKKRSIAIVLDEYGGTAGMITIEDILEEFIGDIKDEHDENLLLDNKLNDHEFLFSARLEIDFINAKYNLNLPKSDKYETLGGLIVTYTGDIPKNGDKIVINKNFYIEIKKVSKNKIEEIFLKRNF</sequence>
<feature type="transmembrane region" description="Helical" evidence="9">
    <location>
        <begin position="6"/>
        <end position="26"/>
    </location>
</feature>
<feature type="domain" description="CBS" evidence="10">
    <location>
        <begin position="285"/>
        <end position="345"/>
    </location>
</feature>
<evidence type="ECO:0000256" key="1">
    <source>
        <dbReference type="ARBA" id="ARBA00004141"/>
    </source>
</evidence>
<keyword evidence="4 8" id="KW-1133">Transmembrane helix</keyword>
<protein>
    <submittedName>
        <fullName evidence="12">Transmembrane CBS domain transporter</fullName>
    </submittedName>
</protein>
<evidence type="ECO:0000256" key="9">
    <source>
        <dbReference type="SAM" id="Phobius"/>
    </source>
</evidence>
<dbReference type="SUPFAM" id="SSF54631">
    <property type="entry name" value="CBS-domain pair"/>
    <property type="match status" value="1"/>
</dbReference>
<feature type="transmembrane region" description="Helical" evidence="9">
    <location>
        <begin position="136"/>
        <end position="159"/>
    </location>
</feature>
<dbReference type="InterPro" id="IPR016169">
    <property type="entry name" value="FAD-bd_PCMH_sub2"/>
</dbReference>
<proteinExistence type="predicted"/>
<dbReference type="Gene3D" id="3.10.580.10">
    <property type="entry name" value="CBS-domain"/>
    <property type="match status" value="1"/>
</dbReference>
<dbReference type="PATRIC" id="fig|1229512.3.peg.525"/>
<dbReference type="GO" id="GO:0005886">
    <property type="term" value="C:plasma membrane"/>
    <property type="evidence" value="ECO:0007669"/>
    <property type="project" value="TreeGrafter"/>
</dbReference>
<dbReference type="InterPro" id="IPR000644">
    <property type="entry name" value="CBS_dom"/>
</dbReference>
<organism evidence="12 13">
    <name type="scientific">Blattabacterium cuenoti BPAA</name>
    <dbReference type="NCBI Taxonomy" id="1229512"/>
    <lineage>
        <taxon>Bacteria</taxon>
        <taxon>Pseudomonadati</taxon>
        <taxon>Bacteroidota</taxon>
        <taxon>Flavobacteriia</taxon>
        <taxon>Flavobacteriales</taxon>
        <taxon>Blattabacteriaceae</taxon>
        <taxon>Blattabacterium</taxon>
    </lineage>
</organism>
<dbReference type="PANTHER" id="PTHR22777">
    <property type="entry name" value="HEMOLYSIN-RELATED"/>
    <property type="match status" value="1"/>
</dbReference>
<dbReference type="InterPro" id="IPR046342">
    <property type="entry name" value="CBS_dom_sf"/>
</dbReference>
<evidence type="ECO:0000313" key="13">
    <source>
        <dbReference type="Proteomes" id="UP000011815"/>
    </source>
</evidence>
<dbReference type="SUPFAM" id="SSF56176">
    <property type="entry name" value="FAD-binding/transporter-associated domain-like"/>
    <property type="match status" value="1"/>
</dbReference>
<reference evidence="12 13" key="1">
    <citation type="journal article" date="2013" name="Biol. Lett.">
        <title>Maintenance of essential amino acid synthesis pathways in the Blattabacterium cuenoti symbiont of a wood-feeding cockroach.</title>
        <authorList>
            <person name="Tokuda G."/>
            <person name="Elbourne L.D.H."/>
            <person name="Kinjo Y."/>
            <person name="Saitoh S."/>
            <person name="Sabree Z."/>
            <person name="Hojo M."/>
            <person name="Yamada A."/>
            <person name="Hayashi Y."/>
            <person name="Shigenobu S."/>
            <person name="Bandi C."/>
            <person name="Paulsen I.T."/>
            <person name="Watanabe H."/>
            <person name="Lo N."/>
        </authorList>
    </citation>
    <scope>NUCLEOTIDE SEQUENCE [LARGE SCALE GENOMIC DNA]</scope>
    <source>
        <strain evidence="12 13">BPAA</strain>
    </source>
</reference>
<accession>M4ZTI1</accession>
<evidence type="ECO:0000313" key="12">
    <source>
        <dbReference type="EMBL" id="BAM99811.1"/>
    </source>
</evidence>
<dbReference type="Gene3D" id="3.30.465.10">
    <property type="match status" value="1"/>
</dbReference>